<feature type="transmembrane region" description="Helical" evidence="2">
    <location>
        <begin position="69"/>
        <end position="91"/>
    </location>
</feature>
<keyword evidence="4" id="KW-1185">Reference proteome</keyword>
<dbReference type="Gene3D" id="1.20.1250.20">
    <property type="entry name" value="MFS general substrate transporter like domains"/>
    <property type="match status" value="1"/>
</dbReference>
<dbReference type="EMBL" id="PKPP01013860">
    <property type="protein sequence ID" value="PWA40342.1"/>
    <property type="molecule type" value="Genomic_DNA"/>
</dbReference>
<proteinExistence type="inferred from homology"/>
<evidence type="ECO:0000313" key="4">
    <source>
        <dbReference type="Proteomes" id="UP000245207"/>
    </source>
</evidence>
<keyword evidence="2" id="KW-1133">Transmembrane helix</keyword>
<protein>
    <submittedName>
        <fullName evidence="3">Proton-dependent oligopeptide transporter family</fullName>
    </submittedName>
</protein>
<dbReference type="PANTHER" id="PTHR11654">
    <property type="entry name" value="OLIGOPEPTIDE TRANSPORTER-RELATED"/>
    <property type="match status" value="1"/>
</dbReference>
<sequence>MGVADSFLDVAKLEFFYDQAPERMKSVGTAYWTTSSFILSTVVDVTKKNGHKGWILDSLNDSGVDSYNLFSAVLSCVNLLFFLVVVKYFVYNTEVNKSKNMLQEDIKKFTEQAYTAS</sequence>
<dbReference type="InterPro" id="IPR036259">
    <property type="entry name" value="MFS_trans_sf"/>
</dbReference>
<evidence type="ECO:0000313" key="3">
    <source>
        <dbReference type="EMBL" id="PWA40342.1"/>
    </source>
</evidence>
<keyword evidence="2" id="KW-0472">Membrane</keyword>
<comment type="similarity">
    <text evidence="1">Belongs to the major facilitator superfamily. Phosphate:H(+) symporter (TC 2.A.1.9) family.</text>
</comment>
<organism evidence="3 4">
    <name type="scientific">Artemisia annua</name>
    <name type="common">Sweet wormwood</name>
    <dbReference type="NCBI Taxonomy" id="35608"/>
    <lineage>
        <taxon>Eukaryota</taxon>
        <taxon>Viridiplantae</taxon>
        <taxon>Streptophyta</taxon>
        <taxon>Embryophyta</taxon>
        <taxon>Tracheophyta</taxon>
        <taxon>Spermatophyta</taxon>
        <taxon>Magnoliopsida</taxon>
        <taxon>eudicotyledons</taxon>
        <taxon>Gunneridae</taxon>
        <taxon>Pentapetalae</taxon>
        <taxon>asterids</taxon>
        <taxon>campanulids</taxon>
        <taxon>Asterales</taxon>
        <taxon>Asteraceae</taxon>
        <taxon>Asteroideae</taxon>
        <taxon>Anthemideae</taxon>
        <taxon>Artemisiinae</taxon>
        <taxon>Artemisia</taxon>
    </lineage>
</organism>
<gene>
    <name evidence="3" type="ORF">CTI12_AA563520</name>
</gene>
<accession>A0A2U1KUE2</accession>
<keyword evidence="2" id="KW-0812">Transmembrane</keyword>
<dbReference type="AlphaFoldDB" id="A0A2U1KUE2"/>
<comment type="caution">
    <text evidence="3">The sequence shown here is derived from an EMBL/GenBank/DDBJ whole genome shotgun (WGS) entry which is preliminary data.</text>
</comment>
<reference evidence="3 4" key="1">
    <citation type="journal article" date="2018" name="Mol. Plant">
        <title>The genome of Artemisia annua provides insight into the evolution of Asteraceae family and artemisinin biosynthesis.</title>
        <authorList>
            <person name="Shen Q."/>
            <person name="Zhang L."/>
            <person name="Liao Z."/>
            <person name="Wang S."/>
            <person name="Yan T."/>
            <person name="Shi P."/>
            <person name="Liu M."/>
            <person name="Fu X."/>
            <person name="Pan Q."/>
            <person name="Wang Y."/>
            <person name="Lv Z."/>
            <person name="Lu X."/>
            <person name="Zhang F."/>
            <person name="Jiang W."/>
            <person name="Ma Y."/>
            <person name="Chen M."/>
            <person name="Hao X."/>
            <person name="Li L."/>
            <person name="Tang Y."/>
            <person name="Lv G."/>
            <person name="Zhou Y."/>
            <person name="Sun X."/>
            <person name="Brodelius P.E."/>
            <person name="Rose J.K.C."/>
            <person name="Tang K."/>
        </authorList>
    </citation>
    <scope>NUCLEOTIDE SEQUENCE [LARGE SCALE GENOMIC DNA]</scope>
    <source>
        <strain evidence="4">cv. Huhao1</strain>
        <tissue evidence="3">Leaf</tissue>
    </source>
</reference>
<evidence type="ECO:0000256" key="1">
    <source>
        <dbReference type="ARBA" id="ARBA00044504"/>
    </source>
</evidence>
<evidence type="ECO:0000256" key="2">
    <source>
        <dbReference type="SAM" id="Phobius"/>
    </source>
</evidence>
<dbReference type="Proteomes" id="UP000245207">
    <property type="component" value="Unassembled WGS sequence"/>
</dbReference>
<dbReference type="STRING" id="35608.A0A2U1KUE2"/>
<name>A0A2U1KUE2_ARTAN</name>
<dbReference type="OrthoDB" id="1724749at2759"/>